<name>A0AAU7CKZ9_9BACT</name>
<feature type="region of interest" description="Disordered" evidence="1">
    <location>
        <begin position="92"/>
        <end position="116"/>
    </location>
</feature>
<evidence type="ECO:0000256" key="1">
    <source>
        <dbReference type="SAM" id="MobiDB-lite"/>
    </source>
</evidence>
<dbReference type="AlphaFoldDB" id="A0AAU7CKZ9"/>
<protein>
    <submittedName>
        <fullName evidence="2">Uncharacterized protein</fullName>
    </submittedName>
</protein>
<gene>
    <name evidence="2" type="ORF">V5E97_06690</name>
</gene>
<proteinExistence type="predicted"/>
<reference evidence="2" key="1">
    <citation type="submission" date="2024-05" db="EMBL/GenBank/DDBJ databases">
        <title>Planctomycetes of the genus Singulisphaera possess chitinolytic capabilities.</title>
        <authorList>
            <person name="Ivanova A."/>
        </authorList>
    </citation>
    <scope>NUCLEOTIDE SEQUENCE</scope>
    <source>
        <strain evidence="2">Ch08T</strain>
    </source>
</reference>
<organism evidence="2">
    <name type="scientific">Singulisphaera sp. Ch08</name>
    <dbReference type="NCBI Taxonomy" id="3120278"/>
    <lineage>
        <taxon>Bacteria</taxon>
        <taxon>Pseudomonadati</taxon>
        <taxon>Planctomycetota</taxon>
        <taxon>Planctomycetia</taxon>
        <taxon>Isosphaerales</taxon>
        <taxon>Isosphaeraceae</taxon>
        <taxon>Singulisphaera</taxon>
    </lineage>
</organism>
<evidence type="ECO:0000313" key="2">
    <source>
        <dbReference type="EMBL" id="XBH05705.1"/>
    </source>
</evidence>
<accession>A0AAU7CKZ9</accession>
<sequence length="116" mass="12400">MLDDCVSDGTFTMTVNYGVTPCVLVSGLRYWRMVLTFPTMACRPSGTYYEIRHGDPTKPTVGIRILTVNIPFTCDYSLLSFTFPTSLDLHGTPQDPSGLGTPLPVPGGGGAIGVTP</sequence>
<feature type="compositionally biased region" description="Gly residues" evidence="1">
    <location>
        <begin position="106"/>
        <end position="116"/>
    </location>
</feature>
<dbReference type="RefSeq" id="WP_406698554.1">
    <property type="nucleotide sequence ID" value="NZ_CP155447.1"/>
</dbReference>
<dbReference type="EMBL" id="CP155447">
    <property type="protein sequence ID" value="XBH05705.1"/>
    <property type="molecule type" value="Genomic_DNA"/>
</dbReference>